<feature type="domain" description="Centromere protein H C-terminal" evidence="9">
    <location>
        <begin position="23"/>
        <end position="243"/>
    </location>
</feature>
<protein>
    <recommendedName>
        <fullName evidence="9">Centromere protein H C-terminal domain-containing protein</fullName>
    </recommendedName>
</protein>
<proteinExistence type="inferred from homology"/>
<keyword evidence="4" id="KW-0995">Kinetochore</keyword>
<organism evidence="10 11">
    <name type="scientific">Hyaloscypha hepaticicola</name>
    <dbReference type="NCBI Taxonomy" id="2082293"/>
    <lineage>
        <taxon>Eukaryota</taxon>
        <taxon>Fungi</taxon>
        <taxon>Dikarya</taxon>
        <taxon>Ascomycota</taxon>
        <taxon>Pezizomycotina</taxon>
        <taxon>Leotiomycetes</taxon>
        <taxon>Helotiales</taxon>
        <taxon>Hyaloscyphaceae</taxon>
        <taxon>Hyaloscypha</taxon>
    </lineage>
</organism>
<dbReference type="GO" id="GO:0007059">
    <property type="term" value="P:chromosome segregation"/>
    <property type="evidence" value="ECO:0007669"/>
    <property type="project" value="TreeGrafter"/>
</dbReference>
<keyword evidence="6" id="KW-0137">Centromere</keyword>
<dbReference type="GO" id="GO:0005634">
    <property type="term" value="C:nucleus"/>
    <property type="evidence" value="ECO:0007669"/>
    <property type="project" value="UniProtKB-SubCell"/>
</dbReference>
<dbReference type="InterPro" id="IPR040034">
    <property type="entry name" value="CENP-H"/>
</dbReference>
<comment type="similarity">
    <text evidence="7">Belongs to the CENP-H/MCM16 family.</text>
</comment>
<evidence type="ECO:0000313" key="10">
    <source>
        <dbReference type="EMBL" id="PMD14566.1"/>
    </source>
</evidence>
<evidence type="ECO:0000259" key="9">
    <source>
        <dbReference type="Pfam" id="PF05837"/>
    </source>
</evidence>
<reference evidence="10 11" key="1">
    <citation type="submission" date="2016-05" db="EMBL/GenBank/DDBJ databases">
        <title>A degradative enzymes factory behind the ericoid mycorrhizal symbiosis.</title>
        <authorList>
            <consortium name="DOE Joint Genome Institute"/>
            <person name="Martino E."/>
            <person name="Morin E."/>
            <person name="Grelet G."/>
            <person name="Kuo A."/>
            <person name="Kohler A."/>
            <person name="Daghino S."/>
            <person name="Barry K."/>
            <person name="Choi C."/>
            <person name="Cichocki N."/>
            <person name="Clum A."/>
            <person name="Copeland A."/>
            <person name="Hainaut M."/>
            <person name="Haridas S."/>
            <person name="Labutti K."/>
            <person name="Lindquist E."/>
            <person name="Lipzen A."/>
            <person name="Khouja H.-R."/>
            <person name="Murat C."/>
            <person name="Ohm R."/>
            <person name="Olson A."/>
            <person name="Spatafora J."/>
            <person name="Veneault-Fourrey C."/>
            <person name="Henrissat B."/>
            <person name="Grigoriev I."/>
            <person name="Martin F."/>
            <person name="Perotto S."/>
        </authorList>
    </citation>
    <scope>NUCLEOTIDE SEQUENCE [LARGE SCALE GENOMIC DNA]</scope>
    <source>
        <strain evidence="10 11">UAMH 7357</strain>
    </source>
</reference>
<evidence type="ECO:0000256" key="1">
    <source>
        <dbReference type="ARBA" id="ARBA00004123"/>
    </source>
</evidence>
<evidence type="ECO:0000256" key="8">
    <source>
        <dbReference type="SAM" id="Coils"/>
    </source>
</evidence>
<dbReference type="Proteomes" id="UP000235672">
    <property type="component" value="Unassembled WGS sequence"/>
</dbReference>
<dbReference type="PANTHER" id="PTHR48122">
    <property type="entry name" value="CENTROMERE PROTEIN H"/>
    <property type="match status" value="1"/>
</dbReference>
<dbReference type="GO" id="GO:0000776">
    <property type="term" value="C:kinetochore"/>
    <property type="evidence" value="ECO:0007669"/>
    <property type="project" value="UniProtKB-KW"/>
</dbReference>
<evidence type="ECO:0000256" key="7">
    <source>
        <dbReference type="ARBA" id="ARBA00025735"/>
    </source>
</evidence>
<dbReference type="AlphaFoldDB" id="A0A2J6PL19"/>
<comment type="subcellular location">
    <subcellularLocation>
        <location evidence="2">Chromosome</location>
        <location evidence="2">Centromere</location>
        <location evidence="2">Kinetochore</location>
    </subcellularLocation>
    <subcellularLocation>
        <location evidence="1">Nucleus</location>
    </subcellularLocation>
</comment>
<name>A0A2J6PL19_9HELO</name>
<evidence type="ECO:0000313" key="11">
    <source>
        <dbReference type="Proteomes" id="UP000235672"/>
    </source>
</evidence>
<keyword evidence="8" id="KW-0175">Coiled coil</keyword>
<dbReference type="OrthoDB" id="2274804at2759"/>
<evidence type="ECO:0000256" key="4">
    <source>
        <dbReference type="ARBA" id="ARBA00022838"/>
    </source>
</evidence>
<gene>
    <name evidence="10" type="ORF">NA56DRAFT_664641</name>
</gene>
<keyword evidence="5" id="KW-0539">Nucleus</keyword>
<keyword evidence="3" id="KW-0158">Chromosome</keyword>
<keyword evidence="11" id="KW-1185">Reference proteome</keyword>
<dbReference type="GO" id="GO:0043515">
    <property type="term" value="F:kinetochore binding"/>
    <property type="evidence" value="ECO:0007669"/>
    <property type="project" value="TreeGrafter"/>
</dbReference>
<dbReference type="PANTHER" id="PTHR48122:SF1">
    <property type="entry name" value="CENTROMERE PROTEIN H"/>
    <property type="match status" value="1"/>
</dbReference>
<evidence type="ECO:0000256" key="6">
    <source>
        <dbReference type="ARBA" id="ARBA00023328"/>
    </source>
</evidence>
<dbReference type="STRING" id="1745343.A0A2J6PL19"/>
<dbReference type="Pfam" id="PF05837">
    <property type="entry name" value="CENP-H"/>
    <property type="match status" value="1"/>
</dbReference>
<evidence type="ECO:0000256" key="2">
    <source>
        <dbReference type="ARBA" id="ARBA00004629"/>
    </source>
</evidence>
<dbReference type="GO" id="GO:0051382">
    <property type="term" value="P:kinetochore assembly"/>
    <property type="evidence" value="ECO:0007669"/>
    <property type="project" value="InterPro"/>
</dbReference>
<accession>A0A2J6PL19</accession>
<evidence type="ECO:0000256" key="3">
    <source>
        <dbReference type="ARBA" id="ARBA00022454"/>
    </source>
</evidence>
<dbReference type="EMBL" id="KZ613521">
    <property type="protein sequence ID" value="PMD14566.1"/>
    <property type="molecule type" value="Genomic_DNA"/>
</dbReference>
<evidence type="ECO:0000256" key="5">
    <source>
        <dbReference type="ARBA" id="ARBA00023242"/>
    </source>
</evidence>
<dbReference type="GO" id="GO:0007052">
    <property type="term" value="P:mitotic spindle organization"/>
    <property type="evidence" value="ECO:0007669"/>
    <property type="project" value="TreeGrafter"/>
</dbReference>
<sequence length="248" mass="27914">MEDVEMTGTERESRPLLTGEEKRILEVYDRLEELQLEIALLKAQGVLSQGDWFSFVVKLYNKGLRISDEPMDVSEEELTTARQELLKAKATYQVRNNVIKSVLIANPILKAVHGGKNATIAEQDLTPLIQQRDDLSILLTQTSTRLLSVRNELKNIESEHMITARKNAELASTMLALAEKVNTQRKEDISDPKTRQQLDELEVSMKASRQKWRIMKGTASATVAGSGLDWGRDPRLLEIVLDNDGDEG</sequence>
<feature type="coiled-coil region" evidence="8">
    <location>
        <begin position="17"/>
        <end position="44"/>
    </location>
</feature>
<dbReference type="InterPro" id="IPR008426">
    <property type="entry name" value="CENP-H_C"/>
</dbReference>